<dbReference type="InterPro" id="IPR041366">
    <property type="entry name" value="Pre-PUA"/>
</dbReference>
<dbReference type="NCBIfam" id="TIGR00451">
    <property type="entry name" value="unchar_dom_2"/>
    <property type="match status" value="1"/>
</dbReference>
<evidence type="ECO:0000256" key="3">
    <source>
        <dbReference type="PIRNR" id="PIRNR005067"/>
    </source>
</evidence>
<evidence type="ECO:0000256" key="1">
    <source>
        <dbReference type="ARBA" id="ARBA00004496"/>
    </source>
</evidence>
<reference evidence="6" key="1">
    <citation type="submission" date="2021-01" db="EMBL/GenBank/DDBJ databases">
        <authorList>
            <person name="Corre E."/>
            <person name="Pelletier E."/>
            <person name="Niang G."/>
            <person name="Scheremetjew M."/>
            <person name="Finn R."/>
            <person name="Kale V."/>
            <person name="Holt S."/>
            <person name="Cochrane G."/>
            <person name="Meng A."/>
            <person name="Brown T."/>
            <person name="Cohen L."/>
        </authorList>
    </citation>
    <scope>NUCLEOTIDE SEQUENCE</scope>
    <source>
        <strain evidence="6">CCMP2877</strain>
    </source>
</reference>
<dbReference type="InterPro" id="IPR016437">
    <property type="entry name" value="MCT-1/Tma20"/>
</dbReference>
<dbReference type="PIRSF" id="PIRSF005067">
    <property type="entry name" value="Tma_RNA-bind_prd"/>
    <property type="match status" value="1"/>
</dbReference>
<sequence length="183" mass="20021">MFKRFNPEEHVSGHSNVKSSVQRGIKARLVELYPPIESIIEDLLPKKPPLTMGRCSVGAHIQVICKGHVPLFFKDRDNIYPHLKVLQMYPGMIQTVRVDRGAIPFVLDGANIMCPGLTSAGGDLPDGLEEGDIVAVHAEGKKHPLAVGKMLMSSEEIRSSNRGHGIQVTRKASGRSSSPRLKP</sequence>
<evidence type="ECO:0000259" key="5">
    <source>
        <dbReference type="SMART" id="SM00359"/>
    </source>
</evidence>
<dbReference type="GO" id="GO:0001731">
    <property type="term" value="P:formation of translation preinitiation complex"/>
    <property type="evidence" value="ECO:0007669"/>
    <property type="project" value="TreeGrafter"/>
</dbReference>
<dbReference type="GO" id="GO:0003723">
    <property type="term" value="F:RNA binding"/>
    <property type="evidence" value="ECO:0007669"/>
    <property type="project" value="InterPro"/>
</dbReference>
<dbReference type="Gene3D" id="3.10.400.20">
    <property type="match status" value="1"/>
</dbReference>
<evidence type="ECO:0000256" key="4">
    <source>
        <dbReference type="SAM" id="MobiDB-lite"/>
    </source>
</evidence>
<dbReference type="SMART" id="SM00359">
    <property type="entry name" value="PUA"/>
    <property type="match status" value="1"/>
</dbReference>
<dbReference type="SUPFAM" id="SSF88697">
    <property type="entry name" value="PUA domain-like"/>
    <property type="match status" value="1"/>
</dbReference>
<dbReference type="Pfam" id="PF01472">
    <property type="entry name" value="PUA"/>
    <property type="match status" value="1"/>
</dbReference>
<organism evidence="6">
    <name type="scientific">Phaeomonas parva</name>
    <dbReference type="NCBI Taxonomy" id="124430"/>
    <lineage>
        <taxon>Eukaryota</taxon>
        <taxon>Sar</taxon>
        <taxon>Stramenopiles</taxon>
        <taxon>Ochrophyta</taxon>
        <taxon>Pinguiophyceae</taxon>
        <taxon>Pinguiochrysidales</taxon>
        <taxon>Pinguiochrysidaceae</taxon>
        <taxon>Phaeomonas</taxon>
    </lineage>
</organism>
<evidence type="ECO:0000256" key="2">
    <source>
        <dbReference type="ARBA" id="ARBA00022490"/>
    </source>
</evidence>
<proteinExistence type="predicted"/>
<accession>A0A7S1XS45</accession>
<dbReference type="CDD" id="cd21155">
    <property type="entry name" value="PUA_MCTS-1-like"/>
    <property type="match status" value="1"/>
</dbReference>
<comment type="subcellular location">
    <subcellularLocation>
        <location evidence="1 3">Cytoplasm</location>
    </subcellularLocation>
</comment>
<dbReference type="Pfam" id="PF17832">
    <property type="entry name" value="Pre-PUA"/>
    <property type="match status" value="1"/>
</dbReference>
<dbReference type="PANTHER" id="PTHR22798:SF0">
    <property type="entry name" value="MALIGNANT T-CELL-AMPLIFIED SEQUENCE 1"/>
    <property type="match status" value="1"/>
</dbReference>
<protein>
    <recommendedName>
        <fullName evidence="5">PUA domain-containing protein</fullName>
    </recommendedName>
</protein>
<feature type="domain" description="PUA" evidence="5">
    <location>
        <begin position="94"/>
        <end position="173"/>
    </location>
</feature>
<gene>
    <name evidence="6" type="ORF">PPAR1163_LOCUS16838</name>
</gene>
<dbReference type="EMBL" id="HBGJ01026361">
    <property type="protein sequence ID" value="CAD9258466.1"/>
    <property type="molecule type" value="Transcribed_RNA"/>
</dbReference>
<name>A0A7S1XS45_9STRA</name>
<dbReference type="InterPro" id="IPR015947">
    <property type="entry name" value="PUA-like_sf"/>
</dbReference>
<dbReference type="PANTHER" id="PTHR22798">
    <property type="entry name" value="MCT-1 PROTEIN"/>
    <property type="match status" value="1"/>
</dbReference>
<dbReference type="InterPro" id="IPR004521">
    <property type="entry name" value="Uncharacterised_CHP00451"/>
</dbReference>
<keyword evidence="2 3" id="KW-0963">Cytoplasm</keyword>
<dbReference type="CDD" id="cd11609">
    <property type="entry name" value="MCT1_N"/>
    <property type="match status" value="1"/>
</dbReference>
<dbReference type="InterPro" id="IPR002478">
    <property type="entry name" value="PUA"/>
</dbReference>
<feature type="region of interest" description="Disordered" evidence="4">
    <location>
        <begin position="157"/>
        <end position="183"/>
    </location>
</feature>
<dbReference type="AlphaFoldDB" id="A0A7S1XS45"/>
<feature type="compositionally biased region" description="Polar residues" evidence="4">
    <location>
        <begin position="174"/>
        <end position="183"/>
    </location>
</feature>
<evidence type="ECO:0000313" key="6">
    <source>
        <dbReference type="EMBL" id="CAD9258466.1"/>
    </source>
</evidence>
<dbReference type="GO" id="GO:0005737">
    <property type="term" value="C:cytoplasm"/>
    <property type="evidence" value="ECO:0007669"/>
    <property type="project" value="UniProtKB-SubCell"/>
</dbReference>
<dbReference type="PROSITE" id="PS50890">
    <property type="entry name" value="PUA"/>
    <property type="match status" value="1"/>
</dbReference>